<dbReference type="AlphaFoldDB" id="B1ZM87"/>
<dbReference type="Pfam" id="PF05939">
    <property type="entry name" value="Phage_min_tail"/>
    <property type="match status" value="1"/>
</dbReference>
<geneLocation type="plasmid" evidence="1 2">
    <name>pMPOP02</name>
</geneLocation>
<dbReference type="HOGENOM" id="CLU_142717_1_0_5"/>
<reference evidence="1" key="1">
    <citation type="submission" date="2008-04" db="EMBL/GenBank/DDBJ databases">
        <title>Complete sequence of plamid2 of Methylobacterium populi BJ001.</title>
        <authorList>
            <consortium name="US DOE Joint Genome Institute"/>
            <person name="Copeland A."/>
            <person name="Lucas S."/>
            <person name="Lapidus A."/>
            <person name="Glavina del Rio T."/>
            <person name="Dalin E."/>
            <person name="Tice H."/>
            <person name="Bruce D."/>
            <person name="Goodwin L."/>
            <person name="Pitluck S."/>
            <person name="Chertkov O."/>
            <person name="Brettin T."/>
            <person name="Detter J.C."/>
            <person name="Han C."/>
            <person name="Kuske C.R."/>
            <person name="Schmutz J."/>
            <person name="Larimer F."/>
            <person name="Land M."/>
            <person name="Hauser L."/>
            <person name="Kyrpides N."/>
            <person name="Mikhailova N."/>
            <person name="Marx C."/>
            <person name="Richardson P."/>
        </authorList>
    </citation>
    <scope>NUCLEOTIDE SEQUENCE [LARGE SCALE GENOMIC DNA]</scope>
    <source>
        <strain evidence="1">BJ001</strain>
        <plasmid evidence="1">pMPOP02</plasmid>
    </source>
</reference>
<evidence type="ECO:0008006" key="3">
    <source>
        <dbReference type="Google" id="ProtNLM"/>
    </source>
</evidence>
<evidence type="ECO:0000313" key="1">
    <source>
        <dbReference type="EMBL" id="ACB83560.1"/>
    </source>
</evidence>
<dbReference type="OrthoDB" id="8607203at2"/>
<evidence type="ECO:0000313" key="2">
    <source>
        <dbReference type="Proteomes" id="UP000007136"/>
    </source>
</evidence>
<organism evidence="1 2">
    <name type="scientific">Methylorubrum populi (strain ATCC BAA-705 / NCIMB 13946 / BJ001)</name>
    <name type="common">Methylobacterium populi</name>
    <dbReference type="NCBI Taxonomy" id="441620"/>
    <lineage>
        <taxon>Bacteria</taxon>
        <taxon>Pseudomonadati</taxon>
        <taxon>Pseudomonadota</taxon>
        <taxon>Alphaproteobacteria</taxon>
        <taxon>Hyphomicrobiales</taxon>
        <taxon>Methylobacteriaceae</taxon>
        <taxon>Methylorubrum</taxon>
    </lineage>
</organism>
<keyword evidence="1" id="KW-0614">Plasmid</keyword>
<gene>
    <name evidence="1" type="ordered locus">Mpop_5471</name>
</gene>
<dbReference type="Proteomes" id="UP000007136">
    <property type="component" value="Plasmid pMPOP02"/>
</dbReference>
<name>B1ZM87_METPB</name>
<sequence>MSLDTFYPPVAPSPGTSRRPELKLLEAEFGDGYSQAGADGMNHIRDVFTLKWDVLTQGQADAIDAFLRSKRGTMPFLYQHAHTSAPVKVTCKEWNRDDEAAGLCRFTATFRQSFAL</sequence>
<proteinExistence type="predicted"/>
<dbReference type="EMBL" id="CP001031">
    <property type="protein sequence ID" value="ACB83560.1"/>
    <property type="molecule type" value="Genomic_DNA"/>
</dbReference>
<accession>B1ZM87</accession>
<dbReference type="InterPro" id="IPR010265">
    <property type="entry name" value="Phage_lambda_TipM"/>
</dbReference>
<dbReference type="eggNOG" id="COG4718">
    <property type="taxonomic scope" value="Bacteria"/>
</dbReference>
<dbReference type="RefSeq" id="WP_012449420.1">
    <property type="nucleotide sequence ID" value="NC_010721.1"/>
</dbReference>
<protein>
    <recommendedName>
        <fullName evidence="3">Phage tail protein</fullName>
    </recommendedName>
</protein>
<dbReference type="KEGG" id="mpo:Mpop_5471"/>